<dbReference type="Proteomes" id="UP000000466">
    <property type="component" value="Chromosome"/>
</dbReference>
<dbReference type="InterPro" id="IPR038740">
    <property type="entry name" value="BioF2-like_GNAT_dom"/>
</dbReference>
<evidence type="ECO:0000313" key="2">
    <source>
        <dbReference type="EMBL" id="AFU98962.1"/>
    </source>
</evidence>
<dbReference type="OrthoDB" id="9773932at2"/>
<dbReference type="PANTHER" id="PTHR36174">
    <property type="entry name" value="LIPID II:GLYCINE GLYCYLTRANSFERASE"/>
    <property type="match status" value="1"/>
</dbReference>
<dbReference type="Pfam" id="PF13480">
    <property type="entry name" value="Acetyltransf_6"/>
    <property type="match status" value="1"/>
</dbReference>
<dbReference type="PANTHER" id="PTHR36174:SF1">
    <property type="entry name" value="LIPID II:GLYCINE GLYCYLTRANSFERASE"/>
    <property type="match status" value="1"/>
</dbReference>
<dbReference type="InterPro" id="IPR016181">
    <property type="entry name" value="Acyl_CoA_acyltransferase"/>
</dbReference>
<keyword evidence="3" id="KW-1185">Reference proteome</keyword>
<dbReference type="AlphaFoldDB" id="K4KYD8"/>
<sequence>MTKPTPKELKRQIKQLRQRISATRKAIEAREGEDTSDLLEQNRVDSADLKLLEKSLKQQLNKVCDSNEDEIKALIPPAFEPLQKRAGTDFTIIEADLESQGWQEFSEKHTRTTSCHGPALLNAIHQAYQHDAIVLLAKEGDAILGVLPIVILDSPIFGRYGASIPYFNYGGPLTHYSDVAEALIAYCKTLLTEYQLKHILIRTCLEGLPFSCSTDKASMILPLPSNSSALDGSLGSKVRSQVKKAGDNSFSFETGHSDLLDDFHKVLSENMRDLGSPFHGKTFFTHLLNQLGERCILAVAYLDDHPVSAGLLVASDTTLEIPWASTTRSGNRLNANMWFYHQVLTYAVEHNFAFFDFGRSSIDAGTFKFKKQWGANPVQHYWYTISNTQQSSAAPAAKEFGLLVKCWQQLPVWLARPIGAYIIRGIA</sequence>
<organism evidence="2 3">
    <name type="scientific">Simiduia agarivorans (strain DSM 21679 / JCM 13881 / BCRC 17597 / SA1)</name>
    <dbReference type="NCBI Taxonomy" id="1117647"/>
    <lineage>
        <taxon>Bacteria</taxon>
        <taxon>Pseudomonadati</taxon>
        <taxon>Pseudomonadota</taxon>
        <taxon>Gammaproteobacteria</taxon>
        <taxon>Cellvibrionales</taxon>
        <taxon>Cellvibrionaceae</taxon>
        <taxon>Simiduia</taxon>
    </lineage>
</organism>
<evidence type="ECO:0000313" key="3">
    <source>
        <dbReference type="Proteomes" id="UP000000466"/>
    </source>
</evidence>
<dbReference type="EMBL" id="CP003746">
    <property type="protein sequence ID" value="AFU98962.1"/>
    <property type="molecule type" value="Genomic_DNA"/>
</dbReference>
<dbReference type="eggNOG" id="COG2348">
    <property type="taxonomic scope" value="Bacteria"/>
</dbReference>
<feature type="domain" description="BioF2-like acetyltransferase" evidence="1">
    <location>
        <begin position="239"/>
        <end position="370"/>
    </location>
</feature>
<accession>K4KYD8</accession>
<reference evidence="2 3" key="1">
    <citation type="journal article" date="2013" name="Genome Announc.">
        <title>Complete genome sequence of Simiduia agarivorans SA1(T), a marine bacterium able to degrade a variety of polysaccharides.</title>
        <authorList>
            <person name="Lin S.Y."/>
            <person name="Shieh W.Y."/>
            <person name="Chen J.S."/>
            <person name="Tang S.L."/>
        </authorList>
    </citation>
    <scope>NUCLEOTIDE SEQUENCE [LARGE SCALE GENOMIC DNA]</scope>
    <source>
        <strain evidence="3">DSM 21679 / JCM 13881 / BCRC 17597 / SA1</strain>
    </source>
</reference>
<protein>
    <recommendedName>
        <fullName evidence="1">BioF2-like acetyltransferase domain-containing protein</fullName>
    </recommendedName>
</protein>
<dbReference type="HOGENOM" id="CLU_042156_0_0_6"/>
<dbReference type="RefSeq" id="WP_015047127.1">
    <property type="nucleotide sequence ID" value="NC_018868.3"/>
</dbReference>
<dbReference type="SUPFAM" id="SSF55729">
    <property type="entry name" value="Acyl-CoA N-acyltransferases (Nat)"/>
    <property type="match status" value="1"/>
</dbReference>
<proteinExistence type="predicted"/>
<dbReference type="KEGG" id="saga:M5M_08875"/>
<name>K4KYD8_SIMAS</name>
<gene>
    <name evidence="2" type="ordered locus">M5M_08875</name>
</gene>
<dbReference type="Gene3D" id="3.40.630.30">
    <property type="match status" value="1"/>
</dbReference>
<evidence type="ECO:0000259" key="1">
    <source>
        <dbReference type="Pfam" id="PF13480"/>
    </source>
</evidence>
<dbReference type="InterPro" id="IPR050644">
    <property type="entry name" value="PG_Glycine_Bridge_Synth"/>
</dbReference>
<dbReference type="STRING" id="1117647.M5M_08875"/>